<evidence type="ECO:0000256" key="7">
    <source>
        <dbReference type="ARBA" id="ARBA00022692"/>
    </source>
</evidence>
<evidence type="ECO:0000256" key="9">
    <source>
        <dbReference type="ARBA" id="ARBA00023136"/>
    </source>
</evidence>
<evidence type="ECO:0000256" key="1">
    <source>
        <dbReference type="ARBA" id="ARBA00004651"/>
    </source>
</evidence>
<feature type="transmembrane region" description="Helical" evidence="10">
    <location>
        <begin position="136"/>
        <end position="154"/>
    </location>
</feature>
<feature type="transmembrane region" description="Helical" evidence="10">
    <location>
        <begin position="252"/>
        <end position="270"/>
    </location>
</feature>
<feature type="transmembrane region" description="Helical" evidence="10">
    <location>
        <begin position="112"/>
        <end position="130"/>
    </location>
</feature>
<comment type="caution">
    <text evidence="12">The sequence shown here is derived from an EMBL/GenBank/DDBJ whole genome shotgun (WGS) entry which is preliminary data.</text>
</comment>
<evidence type="ECO:0000256" key="10">
    <source>
        <dbReference type="RuleBase" id="RU363043"/>
    </source>
</evidence>
<evidence type="ECO:0000259" key="11">
    <source>
        <dbReference type="PROSITE" id="PS50928"/>
    </source>
</evidence>
<dbReference type="CDD" id="cd06261">
    <property type="entry name" value="TM_PBP2"/>
    <property type="match status" value="1"/>
</dbReference>
<dbReference type="GO" id="GO:0005315">
    <property type="term" value="F:phosphate transmembrane transporter activity"/>
    <property type="evidence" value="ECO:0007669"/>
    <property type="project" value="InterPro"/>
</dbReference>
<dbReference type="AlphaFoldDB" id="A0A4Q0MD00"/>
<evidence type="ECO:0000256" key="4">
    <source>
        <dbReference type="ARBA" id="ARBA00022448"/>
    </source>
</evidence>
<keyword evidence="9 10" id="KW-0472">Membrane</keyword>
<evidence type="ECO:0000313" key="13">
    <source>
        <dbReference type="Proteomes" id="UP000290848"/>
    </source>
</evidence>
<dbReference type="SUPFAM" id="SSF161098">
    <property type="entry name" value="MetI-like"/>
    <property type="match status" value="1"/>
</dbReference>
<protein>
    <recommendedName>
        <fullName evidence="3 10">Phosphate transport system permease protein PstA</fullName>
    </recommendedName>
</protein>
<dbReference type="InterPro" id="IPR051408">
    <property type="entry name" value="Phosphate_transprt_permease"/>
</dbReference>
<keyword evidence="8 10" id="KW-1133">Transmembrane helix</keyword>
<dbReference type="GO" id="GO:0035435">
    <property type="term" value="P:phosphate ion transmembrane transport"/>
    <property type="evidence" value="ECO:0007669"/>
    <property type="project" value="InterPro"/>
</dbReference>
<keyword evidence="7 10" id="KW-0812">Transmembrane</keyword>
<dbReference type="InterPro" id="IPR005672">
    <property type="entry name" value="Phosphate_PstA"/>
</dbReference>
<comment type="subcellular location">
    <subcellularLocation>
        <location evidence="1 10">Cell membrane</location>
        <topology evidence="1 10">Multi-pass membrane protein</topology>
    </subcellularLocation>
</comment>
<dbReference type="Pfam" id="PF00528">
    <property type="entry name" value="BPD_transp_1"/>
    <property type="match status" value="1"/>
</dbReference>
<organism evidence="12 13">
    <name type="scientific">Arcticibacter tournemirensis</name>
    <dbReference type="NCBI Taxonomy" id="699437"/>
    <lineage>
        <taxon>Bacteria</taxon>
        <taxon>Pseudomonadati</taxon>
        <taxon>Bacteroidota</taxon>
        <taxon>Sphingobacteriia</taxon>
        <taxon>Sphingobacteriales</taxon>
        <taxon>Sphingobacteriaceae</taxon>
        <taxon>Arcticibacter</taxon>
    </lineage>
</organism>
<evidence type="ECO:0000256" key="6">
    <source>
        <dbReference type="ARBA" id="ARBA00022592"/>
    </source>
</evidence>
<dbReference type="Gene3D" id="1.10.3720.10">
    <property type="entry name" value="MetI-like"/>
    <property type="match status" value="1"/>
</dbReference>
<dbReference type="PROSITE" id="PS50928">
    <property type="entry name" value="ABC_TM1"/>
    <property type="match status" value="1"/>
</dbReference>
<gene>
    <name evidence="12" type="primary">pstA</name>
    <name evidence="12" type="ORF">EKH83_06055</name>
</gene>
<sequence length="282" mass="30845">MKETAIRNRIYKNNLIKGLVITFALLCVVPLISVLFYIVKQGVGSINWDFLVNVPKPVGEEGGGIANALVGSLIIVGIATLMAVPIGVAGGIYLHENKNTRLATWSRLSTDVLMGVPSIVIGIIAYFWIVMTFGSFSAFSGSVALAIMMLPVIVRSTEETLSLLPRQLKEASFALGVPYHKTIMRLVLPCALSGIVSGILLSVARVAGETAPLLFTSFGNAYLNTHPGQPMQSLPLLIFNYATSPYEDWHNLAWGASFILLVWILLMNFFTKLAIRKWRITY</sequence>
<keyword evidence="6" id="KW-0592">Phosphate transport</keyword>
<comment type="similarity">
    <text evidence="2 10">Belongs to the binding-protein-dependent transport system permease family. CysTW subfamily.</text>
</comment>
<feature type="transmembrane region" description="Helical" evidence="10">
    <location>
        <begin position="20"/>
        <end position="39"/>
    </location>
</feature>
<name>A0A4Q0MD00_9SPHI</name>
<dbReference type="EMBL" id="RXOC01000003">
    <property type="protein sequence ID" value="RXF71251.1"/>
    <property type="molecule type" value="Genomic_DNA"/>
</dbReference>
<keyword evidence="4" id="KW-0813">Transport</keyword>
<evidence type="ECO:0000256" key="3">
    <source>
        <dbReference type="ARBA" id="ARBA00016864"/>
    </source>
</evidence>
<evidence type="ECO:0000256" key="2">
    <source>
        <dbReference type="ARBA" id="ARBA00007069"/>
    </source>
</evidence>
<evidence type="ECO:0000256" key="5">
    <source>
        <dbReference type="ARBA" id="ARBA00022475"/>
    </source>
</evidence>
<accession>A0A4Q0MD00</accession>
<dbReference type="NCBIfam" id="TIGR00974">
    <property type="entry name" value="3a0107s02c"/>
    <property type="match status" value="1"/>
</dbReference>
<evidence type="ECO:0000256" key="8">
    <source>
        <dbReference type="ARBA" id="ARBA00022989"/>
    </source>
</evidence>
<evidence type="ECO:0000313" key="12">
    <source>
        <dbReference type="EMBL" id="RXF71251.1"/>
    </source>
</evidence>
<dbReference type="Proteomes" id="UP000290848">
    <property type="component" value="Unassembled WGS sequence"/>
</dbReference>
<dbReference type="RefSeq" id="WP_128768497.1">
    <property type="nucleotide sequence ID" value="NZ_RXOC01000003.1"/>
</dbReference>
<reference evidence="12 13" key="1">
    <citation type="submission" date="2018-12" db="EMBL/GenBank/DDBJ databases">
        <title>The Draft Genome Sequence of the Soil Bacterium Pedobacter tournemirensis R1.</title>
        <authorList>
            <person name="He J."/>
        </authorList>
    </citation>
    <scope>NUCLEOTIDE SEQUENCE [LARGE SCALE GENOMIC DNA]</scope>
    <source>
        <strain evidence="12 13">R1</strain>
    </source>
</reference>
<dbReference type="InterPro" id="IPR000515">
    <property type="entry name" value="MetI-like"/>
</dbReference>
<dbReference type="PANTHER" id="PTHR42922">
    <property type="entry name" value="PHOSPHATE TRANSPORT SYSTEM PERMEASE PROTEIN PSTA"/>
    <property type="match status" value="1"/>
</dbReference>
<proteinExistence type="inferred from homology"/>
<feature type="transmembrane region" description="Helical" evidence="10">
    <location>
        <begin position="186"/>
        <end position="207"/>
    </location>
</feature>
<keyword evidence="5 10" id="KW-1003">Cell membrane</keyword>
<dbReference type="InterPro" id="IPR035906">
    <property type="entry name" value="MetI-like_sf"/>
</dbReference>
<dbReference type="PANTHER" id="PTHR42922:SF1">
    <property type="entry name" value="PHOSPHATE TRANSPORT SYSTEM PERMEASE PROTEIN PSTA"/>
    <property type="match status" value="1"/>
</dbReference>
<feature type="transmembrane region" description="Helical" evidence="10">
    <location>
        <begin position="65"/>
        <end position="92"/>
    </location>
</feature>
<feature type="domain" description="ABC transmembrane type-1" evidence="11">
    <location>
        <begin position="69"/>
        <end position="271"/>
    </location>
</feature>
<dbReference type="GO" id="GO:0005886">
    <property type="term" value="C:plasma membrane"/>
    <property type="evidence" value="ECO:0007669"/>
    <property type="project" value="UniProtKB-SubCell"/>
</dbReference>